<sequence length="140" mass="15237">MRYLSGWMYGVGALYLLMAFLFNPLLVSWVLPRVGLALDADGQLADGVFFIGAIVAVLGVFLLRGARQPHLNRELVKLAIWVELIAGLVLNVYLAVRGYGHPLALVAFGLLHGAIALVGRHALITCRRHLTAVKPLKRAS</sequence>
<evidence type="ECO:0000313" key="3">
    <source>
        <dbReference type="Proteomes" id="UP001519289"/>
    </source>
</evidence>
<feature type="transmembrane region" description="Helical" evidence="1">
    <location>
        <begin position="102"/>
        <end position="119"/>
    </location>
</feature>
<evidence type="ECO:0008006" key="4">
    <source>
        <dbReference type="Google" id="ProtNLM"/>
    </source>
</evidence>
<accession>A0ABS4JQ28</accession>
<feature type="transmembrane region" description="Helical" evidence="1">
    <location>
        <begin position="75"/>
        <end position="96"/>
    </location>
</feature>
<name>A0ABS4JQ28_9FIRM</name>
<dbReference type="Proteomes" id="UP001519289">
    <property type="component" value="Unassembled WGS sequence"/>
</dbReference>
<keyword evidence="1" id="KW-1133">Transmembrane helix</keyword>
<gene>
    <name evidence="2" type="ORF">J2Z79_000340</name>
</gene>
<evidence type="ECO:0000256" key="1">
    <source>
        <dbReference type="SAM" id="Phobius"/>
    </source>
</evidence>
<feature type="transmembrane region" description="Helical" evidence="1">
    <location>
        <begin position="7"/>
        <end position="31"/>
    </location>
</feature>
<dbReference type="EMBL" id="JAGGLG010000002">
    <property type="protein sequence ID" value="MBP2016966.1"/>
    <property type="molecule type" value="Genomic_DNA"/>
</dbReference>
<keyword evidence="3" id="KW-1185">Reference proteome</keyword>
<organism evidence="2 3">
    <name type="scientific">Symbiobacterium terraclitae</name>
    <dbReference type="NCBI Taxonomy" id="557451"/>
    <lineage>
        <taxon>Bacteria</taxon>
        <taxon>Bacillati</taxon>
        <taxon>Bacillota</taxon>
        <taxon>Clostridia</taxon>
        <taxon>Eubacteriales</taxon>
        <taxon>Symbiobacteriaceae</taxon>
        <taxon>Symbiobacterium</taxon>
    </lineage>
</organism>
<protein>
    <recommendedName>
        <fullName evidence="4">DUF4345 domain-containing protein</fullName>
    </recommendedName>
</protein>
<comment type="caution">
    <text evidence="2">The sequence shown here is derived from an EMBL/GenBank/DDBJ whole genome shotgun (WGS) entry which is preliminary data.</text>
</comment>
<dbReference type="RefSeq" id="WP_209465122.1">
    <property type="nucleotide sequence ID" value="NZ_JAGGLG010000002.1"/>
</dbReference>
<feature type="transmembrane region" description="Helical" evidence="1">
    <location>
        <begin position="43"/>
        <end position="63"/>
    </location>
</feature>
<keyword evidence="1" id="KW-0812">Transmembrane</keyword>
<keyword evidence="1" id="KW-0472">Membrane</keyword>
<reference evidence="2 3" key="1">
    <citation type="submission" date="2021-03" db="EMBL/GenBank/DDBJ databases">
        <title>Genomic Encyclopedia of Type Strains, Phase IV (KMG-IV): sequencing the most valuable type-strain genomes for metagenomic binning, comparative biology and taxonomic classification.</title>
        <authorList>
            <person name="Goeker M."/>
        </authorList>
    </citation>
    <scope>NUCLEOTIDE SEQUENCE [LARGE SCALE GENOMIC DNA]</scope>
    <source>
        <strain evidence="2 3">DSM 27138</strain>
    </source>
</reference>
<evidence type="ECO:0000313" key="2">
    <source>
        <dbReference type="EMBL" id="MBP2016966.1"/>
    </source>
</evidence>
<proteinExistence type="predicted"/>